<dbReference type="Proteomes" id="UP001244341">
    <property type="component" value="Chromosome 5b"/>
</dbReference>
<dbReference type="SUPFAM" id="SSF54928">
    <property type="entry name" value="RNA-binding domain, RBD"/>
    <property type="match status" value="1"/>
</dbReference>
<feature type="domain" description="RRM" evidence="5">
    <location>
        <begin position="52"/>
        <end position="127"/>
    </location>
</feature>
<dbReference type="InterPro" id="IPR000504">
    <property type="entry name" value="RRM_dom"/>
</dbReference>
<accession>A0ABY8U254</accession>
<dbReference type="CDD" id="cd12254">
    <property type="entry name" value="RRM_hnRNPH_ESRPs_RBM12_like"/>
    <property type="match status" value="1"/>
</dbReference>
<evidence type="ECO:0000313" key="7">
    <source>
        <dbReference type="Proteomes" id="UP001244341"/>
    </source>
</evidence>
<evidence type="ECO:0000259" key="5">
    <source>
        <dbReference type="PROSITE" id="PS50102"/>
    </source>
</evidence>
<feature type="domain" description="RRM" evidence="5">
    <location>
        <begin position="325"/>
        <end position="401"/>
    </location>
</feature>
<evidence type="ECO:0000256" key="1">
    <source>
        <dbReference type="ARBA" id="ARBA00022737"/>
    </source>
</evidence>
<evidence type="ECO:0000313" key="6">
    <source>
        <dbReference type="EMBL" id="WIA14526.1"/>
    </source>
</evidence>
<reference evidence="6 7" key="1">
    <citation type="submission" date="2023-05" db="EMBL/GenBank/DDBJ databases">
        <title>A 100% complete, gapless, phased diploid assembly of the Scenedesmus obliquus UTEX 3031 genome.</title>
        <authorList>
            <person name="Biondi T.C."/>
            <person name="Hanschen E.R."/>
            <person name="Kwon T."/>
            <person name="Eng W."/>
            <person name="Kruse C.P.S."/>
            <person name="Koehler S.I."/>
            <person name="Kunde Y."/>
            <person name="Gleasner C.D."/>
            <person name="You Mak K.T."/>
            <person name="Polle J."/>
            <person name="Hovde B.T."/>
            <person name="Starkenburg S.R."/>
        </authorList>
    </citation>
    <scope>NUCLEOTIDE SEQUENCE [LARGE SCALE GENOMIC DNA]</scope>
    <source>
        <strain evidence="6 7">DOE0152z</strain>
    </source>
</reference>
<proteinExistence type="predicted"/>
<dbReference type="InterPro" id="IPR050666">
    <property type="entry name" value="ESRP"/>
</dbReference>
<feature type="region of interest" description="Disordered" evidence="4">
    <location>
        <begin position="25"/>
        <end position="49"/>
    </location>
</feature>
<dbReference type="Gene3D" id="3.30.70.330">
    <property type="match status" value="2"/>
</dbReference>
<feature type="compositionally biased region" description="Low complexity" evidence="4">
    <location>
        <begin position="26"/>
        <end position="42"/>
    </location>
</feature>
<dbReference type="PROSITE" id="PS50102">
    <property type="entry name" value="RRM"/>
    <property type="match status" value="2"/>
</dbReference>
<dbReference type="EMBL" id="CP126212">
    <property type="protein sequence ID" value="WIA14526.1"/>
    <property type="molecule type" value="Genomic_DNA"/>
</dbReference>
<evidence type="ECO:0000256" key="3">
    <source>
        <dbReference type="PROSITE-ProRule" id="PRU00176"/>
    </source>
</evidence>
<evidence type="ECO:0000256" key="4">
    <source>
        <dbReference type="SAM" id="MobiDB-lite"/>
    </source>
</evidence>
<keyword evidence="1" id="KW-0677">Repeat</keyword>
<dbReference type="InterPro" id="IPR035979">
    <property type="entry name" value="RBD_domain_sf"/>
</dbReference>
<protein>
    <recommendedName>
        <fullName evidence="5">RRM domain-containing protein</fullName>
    </recommendedName>
</protein>
<organism evidence="6 7">
    <name type="scientific">Tetradesmus obliquus</name>
    <name type="common">Green alga</name>
    <name type="synonym">Acutodesmus obliquus</name>
    <dbReference type="NCBI Taxonomy" id="3088"/>
    <lineage>
        <taxon>Eukaryota</taxon>
        <taxon>Viridiplantae</taxon>
        <taxon>Chlorophyta</taxon>
        <taxon>core chlorophytes</taxon>
        <taxon>Chlorophyceae</taxon>
        <taxon>CS clade</taxon>
        <taxon>Sphaeropleales</taxon>
        <taxon>Scenedesmaceae</taxon>
        <taxon>Tetradesmus</taxon>
    </lineage>
</organism>
<keyword evidence="7" id="KW-1185">Reference proteome</keyword>
<sequence length="401" mass="42341">MTMSSSAEGAPAAVLNDSSIAKQSEASLPALASPSKQQQAPAARRDSANDSRVLKLKGLPYTTSEQQVLDFFAGYNVNEVAFVYEPDGRPSGLAFAEFATREEALQALSKNGEYLGDRYVRLLHVPKQEMEEQVRLGTLAIPGAQAKMRQKMMRGGGGMDALAGNSSGAHYGADALQQQMHGVLQGQPGGLQDLSGGHGGYPQHGGLPGLMQHVPHSMGQPGMGHHLQPGMSLAMGPGGGGGGMLPHPGMMQGMGEQHMQLQMANPQAGLPPHMALAYQLSGMGISGQARPTGNAMPGMMQVMPHGYAPAAASAAPMAVIGTDSKTIKIRGLPFRATPLDIFNFFENYAVIAESLQLGVDALGRPSGEAWLTFSSSDEALRAVRERNRHYLGNRYLELSLT</sequence>
<name>A0ABY8U254_TETOB</name>
<dbReference type="SMART" id="SM00360">
    <property type="entry name" value="RRM"/>
    <property type="match status" value="2"/>
</dbReference>
<evidence type="ECO:0000256" key="2">
    <source>
        <dbReference type="ARBA" id="ARBA00022884"/>
    </source>
</evidence>
<keyword evidence="2 3" id="KW-0694">RNA-binding</keyword>
<gene>
    <name evidence="6" type="ORF">OEZ85_003045</name>
</gene>
<dbReference type="InterPro" id="IPR012677">
    <property type="entry name" value="Nucleotide-bd_a/b_plait_sf"/>
</dbReference>
<dbReference type="Pfam" id="PF00076">
    <property type="entry name" value="RRM_1"/>
    <property type="match status" value="2"/>
</dbReference>
<dbReference type="PANTHER" id="PTHR13976">
    <property type="entry name" value="HETEROGENEOUS NUCLEAR RIBONUCLEOPROTEIN-RELATED"/>
    <property type="match status" value="1"/>
</dbReference>